<proteinExistence type="predicted"/>
<keyword evidence="2" id="KW-1185">Reference proteome</keyword>
<sequence length="167" mass="18017">MSDDSDEQQEEANESDGGDDEGGDGGAEESDSEATESDSSDSDDAPSQAHPRRLAQIHEECVEKKRKDSTCVFVSGVLHWIAIEISGDLGVIVAFSLASESFRELLLPPSFNDAGIMLKNSSKKAQHLNQSVDKSLQSLKEEDEQICKDVCDLLIDDEAASTRDAIG</sequence>
<organism evidence="1 2">
    <name type="scientific">Smallanthus sonchifolius</name>
    <dbReference type="NCBI Taxonomy" id="185202"/>
    <lineage>
        <taxon>Eukaryota</taxon>
        <taxon>Viridiplantae</taxon>
        <taxon>Streptophyta</taxon>
        <taxon>Embryophyta</taxon>
        <taxon>Tracheophyta</taxon>
        <taxon>Spermatophyta</taxon>
        <taxon>Magnoliopsida</taxon>
        <taxon>eudicotyledons</taxon>
        <taxon>Gunneridae</taxon>
        <taxon>Pentapetalae</taxon>
        <taxon>asterids</taxon>
        <taxon>campanulids</taxon>
        <taxon>Asterales</taxon>
        <taxon>Asteraceae</taxon>
        <taxon>Asteroideae</taxon>
        <taxon>Heliantheae alliance</taxon>
        <taxon>Millerieae</taxon>
        <taxon>Smallanthus</taxon>
    </lineage>
</organism>
<accession>A0ACB9I3Q0</accession>
<gene>
    <name evidence="1" type="ORF">L1987_30116</name>
</gene>
<reference evidence="2" key="1">
    <citation type="journal article" date="2022" name="Mol. Ecol. Resour.">
        <title>The genomes of chicory, endive, great burdock and yacon provide insights into Asteraceae palaeo-polyploidization history and plant inulin production.</title>
        <authorList>
            <person name="Fan W."/>
            <person name="Wang S."/>
            <person name="Wang H."/>
            <person name="Wang A."/>
            <person name="Jiang F."/>
            <person name="Liu H."/>
            <person name="Zhao H."/>
            <person name="Xu D."/>
            <person name="Zhang Y."/>
        </authorList>
    </citation>
    <scope>NUCLEOTIDE SEQUENCE [LARGE SCALE GENOMIC DNA]</scope>
    <source>
        <strain evidence="2">cv. Yunnan</strain>
    </source>
</reference>
<dbReference type="Proteomes" id="UP001056120">
    <property type="component" value="Linkage Group LG10"/>
</dbReference>
<name>A0ACB9I3Q0_9ASTR</name>
<dbReference type="EMBL" id="CM042027">
    <property type="protein sequence ID" value="KAI3801995.1"/>
    <property type="molecule type" value="Genomic_DNA"/>
</dbReference>
<reference evidence="1 2" key="2">
    <citation type="journal article" date="2022" name="Mol. Ecol. Resour.">
        <title>The genomes of chicory, endive, great burdock and yacon provide insights into Asteraceae paleo-polyploidization history and plant inulin production.</title>
        <authorList>
            <person name="Fan W."/>
            <person name="Wang S."/>
            <person name="Wang H."/>
            <person name="Wang A."/>
            <person name="Jiang F."/>
            <person name="Liu H."/>
            <person name="Zhao H."/>
            <person name="Xu D."/>
            <person name="Zhang Y."/>
        </authorList>
    </citation>
    <scope>NUCLEOTIDE SEQUENCE [LARGE SCALE GENOMIC DNA]</scope>
    <source>
        <strain evidence="2">cv. Yunnan</strain>
        <tissue evidence="1">Leaves</tissue>
    </source>
</reference>
<evidence type="ECO:0000313" key="2">
    <source>
        <dbReference type="Proteomes" id="UP001056120"/>
    </source>
</evidence>
<comment type="caution">
    <text evidence="1">The sequence shown here is derived from an EMBL/GenBank/DDBJ whole genome shotgun (WGS) entry which is preliminary data.</text>
</comment>
<evidence type="ECO:0000313" key="1">
    <source>
        <dbReference type="EMBL" id="KAI3801995.1"/>
    </source>
</evidence>
<protein>
    <submittedName>
        <fullName evidence="1">Uncharacterized protein</fullName>
    </submittedName>
</protein>